<dbReference type="Gene3D" id="1.10.150.130">
    <property type="match status" value="1"/>
</dbReference>
<reference evidence="5" key="1">
    <citation type="submission" date="2018-05" db="EMBL/GenBank/DDBJ databases">
        <authorList>
            <person name="Lanie J.A."/>
            <person name="Ng W.-L."/>
            <person name="Kazmierczak K.M."/>
            <person name="Andrzejewski T.M."/>
            <person name="Davidsen T.M."/>
            <person name="Wayne K.J."/>
            <person name="Tettelin H."/>
            <person name="Glass J.I."/>
            <person name="Rusch D."/>
            <person name="Podicherti R."/>
            <person name="Tsui H.-C.T."/>
            <person name="Winkler M.E."/>
        </authorList>
    </citation>
    <scope>NUCLEOTIDE SEQUENCE</scope>
</reference>
<evidence type="ECO:0000256" key="1">
    <source>
        <dbReference type="ARBA" id="ARBA00008857"/>
    </source>
</evidence>
<evidence type="ECO:0000256" key="2">
    <source>
        <dbReference type="ARBA" id="ARBA00023125"/>
    </source>
</evidence>
<dbReference type="InterPro" id="IPR050090">
    <property type="entry name" value="Tyrosine_recombinase_XerCD"/>
</dbReference>
<dbReference type="InterPro" id="IPR010998">
    <property type="entry name" value="Integrase_recombinase_N"/>
</dbReference>
<proteinExistence type="inferred from homology"/>
<evidence type="ECO:0000313" key="5">
    <source>
        <dbReference type="EMBL" id="SVE60237.1"/>
    </source>
</evidence>
<dbReference type="InterPro" id="IPR002104">
    <property type="entry name" value="Integrase_catalytic"/>
</dbReference>
<keyword evidence="2" id="KW-0238">DNA-binding</keyword>
<evidence type="ECO:0000259" key="4">
    <source>
        <dbReference type="PROSITE" id="PS51898"/>
    </source>
</evidence>
<dbReference type="PANTHER" id="PTHR30349:SF64">
    <property type="entry name" value="PROPHAGE INTEGRASE INTD-RELATED"/>
    <property type="match status" value="1"/>
</dbReference>
<dbReference type="Gene3D" id="1.10.443.10">
    <property type="entry name" value="Intergrase catalytic core"/>
    <property type="match status" value="1"/>
</dbReference>
<dbReference type="GO" id="GO:0015074">
    <property type="term" value="P:DNA integration"/>
    <property type="evidence" value="ECO:0007669"/>
    <property type="project" value="InterPro"/>
</dbReference>
<dbReference type="AlphaFoldDB" id="A0A383ETR0"/>
<feature type="non-terminal residue" evidence="5">
    <location>
        <position position="229"/>
    </location>
</feature>
<dbReference type="EMBL" id="UINC01228783">
    <property type="protein sequence ID" value="SVE60237.1"/>
    <property type="molecule type" value="Genomic_DNA"/>
</dbReference>
<dbReference type="PROSITE" id="PS51898">
    <property type="entry name" value="TYR_RECOMBINASE"/>
    <property type="match status" value="1"/>
</dbReference>
<dbReference type="PANTHER" id="PTHR30349">
    <property type="entry name" value="PHAGE INTEGRASE-RELATED"/>
    <property type="match status" value="1"/>
</dbReference>
<comment type="similarity">
    <text evidence="1">Belongs to the 'phage' integrase family.</text>
</comment>
<dbReference type="Pfam" id="PF00589">
    <property type="entry name" value="Phage_integrase"/>
    <property type="match status" value="1"/>
</dbReference>
<name>A0A383ETR0_9ZZZZ</name>
<dbReference type="CDD" id="cd00796">
    <property type="entry name" value="INT_Rci_Hp1_C"/>
    <property type="match status" value="1"/>
</dbReference>
<dbReference type="InterPro" id="IPR013762">
    <property type="entry name" value="Integrase-like_cat_sf"/>
</dbReference>
<dbReference type="GO" id="GO:0006310">
    <property type="term" value="P:DNA recombination"/>
    <property type="evidence" value="ECO:0007669"/>
    <property type="project" value="UniProtKB-KW"/>
</dbReference>
<dbReference type="InterPro" id="IPR011010">
    <property type="entry name" value="DNA_brk_join_enz"/>
</dbReference>
<organism evidence="5">
    <name type="scientific">marine metagenome</name>
    <dbReference type="NCBI Taxonomy" id="408172"/>
    <lineage>
        <taxon>unclassified sequences</taxon>
        <taxon>metagenomes</taxon>
        <taxon>ecological metagenomes</taxon>
    </lineage>
</organism>
<accession>A0A383ETR0</accession>
<evidence type="ECO:0000256" key="3">
    <source>
        <dbReference type="ARBA" id="ARBA00023172"/>
    </source>
</evidence>
<sequence length="229" mass="26457">MDKRSMDGASPRTCNLALTVLRNIYREALDDGLLDHNPCLKVKWRKLDRKERKLVTADELDRLCEAALKASKNGQIFSDYVRLLQYSGSRMAETLRLRWEDVDWDQKQLVIGADGESKNHEARRVDFNPSLETHLKDMHRRRDCESQWIFPSPQRGKKDISSKSFRETLLLAREESGLEHIGFHDCRHHFISMSVMAGLDYMTIAAWVGHKDGGILIGKVYGHLANEHR</sequence>
<protein>
    <recommendedName>
        <fullName evidence="4">Tyr recombinase domain-containing protein</fullName>
    </recommendedName>
</protein>
<dbReference type="SUPFAM" id="SSF56349">
    <property type="entry name" value="DNA breaking-rejoining enzymes"/>
    <property type="match status" value="1"/>
</dbReference>
<gene>
    <name evidence="5" type="ORF">METZ01_LOCUS513091</name>
</gene>
<dbReference type="GO" id="GO:0003677">
    <property type="term" value="F:DNA binding"/>
    <property type="evidence" value="ECO:0007669"/>
    <property type="project" value="UniProtKB-KW"/>
</dbReference>
<feature type="domain" description="Tyr recombinase" evidence="4">
    <location>
        <begin position="50"/>
        <end position="229"/>
    </location>
</feature>
<keyword evidence="3" id="KW-0233">DNA recombination</keyword>